<evidence type="ECO:0000313" key="8">
    <source>
        <dbReference type="Proteomes" id="UP000501868"/>
    </source>
</evidence>
<dbReference type="PROSITE" id="PS01124">
    <property type="entry name" value="HTH_ARAC_FAMILY_2"/>
    <property type="match status" value="1"/>
</dbReference>
<dbReference type="InterPro" id="IPR018062">
    <property type="entry name" value="HTH_AraC-typ_CS"/>
</dbReference>
<dbReference type="PRINTS" id="PR00032">
    <property type="entry name" value="HTHARAC"/>
</dbReference>
<evidence type="ECO:0000256" key="3">
    <source>
        <dbReference type="ARBA" id="ARBA00023163"/>
    </source>
</evidence>
<dbReference type="InterPro" id="IPR020449">
    <property type="entry name" value="Tscrpt_reg_AraC-type_HTH"/>
</dbReference>
<evidence type="ECO:0000256" key="4">
    <source>
        <dbReference type="PROSITE-ProRule" id="PRU00169"/>
    </source>
</evidence>
<dbReference type="EMBL" id="CP051128">
    <property type="protein sequence ID" value="QIZ09115.1"/>
    <property type="molecule type" value="Genomic_DNA"/>
</dbReference>
<dbReference type="Pfam" id="PF12833">
    <property type="entry name" value="HTH_18"/>
    <property type="match status" value="1"/>
</dbReference>
<dbReference type="GO" id="GO:0000160">
    <property type="term" value="P:phosphorelay signal transduction system"/>
    <property type="evidence" value="ECO:0007669"/>
    <property type="project" value="InterPro"/>
</dbReference>
<dbReference type="SMART" id="SM00342">
    <property type="entry name" value="HTH_ARAC"/>
    <property type="match status" value="1"/>
</dbReference>
<reference evidence="7 8" key="2">
    <citation type="submission" date="2020-04" db="EMBL/GenBank/DDBJ databases">
        <authorList>
            <person name="Fomenkov A."/>
            <person name="Anton B.P."/>
            <person name="Roberts R.J."/>
        </authorList>
    </citation>
    <scope>NUCLEOTIDE SEQUENCE [LARGE SCALE GENOMIC DNA]</scope>
    <source>
        <strain evidence="7 8">S2</strain>
    </source>
</reference>
<evidence type="ECO:0000259" key="6">
    <source>
        <dbReference type="PROSITE" id="PS50110"/>
    </source>
</evidence>
<keyword evidence="2" id="KW-0238">DNA-binding</keyword>
<evidence type="ECO:0000256" key="1">
    <source>
        <dbReference type="ARBA" id="ARBA00023015"/>
    </source>
</evidence>
<feature type="modified residue" description="4-aspartylphosphate" evidence="4">
    <location>
        <position position="56"/>
    </location>
</feature>
<accession>A0A6H1P6L9</accession>
<dbReference type="PROSITE" id="PS00041">
    <property type="entry name" value="HTH_ARAC_FAMILY_1"/>
    <property type="match status" value="1"/>
</dbReference>
<keyword evidence="4" id="KW-0597">Phosphoprotein</keyword>
<dbReference type="PANTHER" id="PTHR43280:SF28">
    <property type="entry name" value="HTH-TYPE TRANSCRIPTIONAL ACTIVATOR RHAS"/>
    <property type="match status" value="1"/>
</dbReference>
<dbReference type="GO" id="GO:0043565">
    <property type="term" value="F:sequence-specific DNA binding"/>
    <property type="evidence" value="ECO:0007669"/>
    <property type="project" value="InterPro"/>
</dbReference>
<dbReference type="PANTHER" id="PTHR43280">
    <property type="entry name" value="ARAC-FAMILY TRANSCRIPTIONAL REGULATOR"/>
    <property type="match status" value="1"/>
</dbReference>
<dbReference type="SUPFAM" id="SSF52172">
    <property type="entry name" value="CheY-like"/>
    <property type="match status" value="1"/>
</dbReference>
<dbReference type="InterPro" id="IPR001789">
    <property type="entry name" value="Sig_transdc_resp-reg_receiver"/>
</dbReference>
<protein>
    <submittedName>
        <fullName evidence="7">Response regulator</fullName>
    </submittedName>
</protein>
<dbReference type="SUPFAM" id="SSF46689">
    <property type="entry name" value="Homeodomain-like"/>
    <property type="match status" value="2"/>
</dbReference>
<dbReference type="CDD" id="cd17536">
    <property type="entry name" value="REC_YesN-like"/>
    <property type="match status" value="1"/>
</dbReference>
<dbReference type="SMART" id="SM00448">
    <property type="entry name" value="REC"/>
    <property type="match status" value="1"/>
</dbReference>
<sequence length="255" mass="29655">MKKNILLVDDERWVRTALKWTINKLKLPLQVVHECENGLEALDWIKHNDADLVLTDIRMPIMDGLSLVKELSHLKKKQDVIVISVHDEFQFVQQAIRTGVTDYLLKPVEETELKDCLEKWLEMKSKEEKKRNTPKNGDENIPSSTIEKVLQYLEKTPLDQITLKDAAESVHMNPSYLSQLFKQQLNKKFVDYITELRIEESKRVLLNTTLRLAEIAERVGYSDLAYFSNNFKRLTGFSPSEFRKSALVKVPEKTP</sequence>
<organism evidence="7 8">
    <name type="scientific">Priestia megaterium</name>
    <name type="common">Bacillus megaterium</name>
    <dbReference type="NCBI Taxonomy" id="1404"/>
    <lineage>
        <taxon>Bacteria</taxon>
        <taxon>Bacillati</taxon>
        <taxon>Bacillota</taxon>
        <taxon>Bacilli</taxon>
        <taxon>Bacillales</taxon>
        <taxon>Bacillaceae</taxon>
        <taxon>Priestia</taxon>
    </lineage>
</organism>
<dbReference type="InterPro" id="IPR011006">
    <property type="entry name" value="CheY-like_superfamily"/>
</dbReference>
<dbReference type="InterPro" id="IPR009057">
    <property type="entry name" value="Homeodomain-like_sf"/>
</dbReference>
<dbReference type="Proteomes" id="UP000501868">
    <property type="component" value="Chromosome"/>
</dbReference>
<dbReference type="Gene3D" id="3.40.50.2300">
    <property type="match status" value="1"/>
</dbReference>
<reference evidence="7 8" key="1">
    <citation type="submission" date="2020-04" db="EMBL/GenBank/DDBJ databases">
        <title>Genome-Wide Identification of 5-Methylcytosine Sites in Bacterial Genomes By High-Throughput Sequencing of MspJI Restriction Fragments.</title>
        <authorList>
            <person name="Wu V."/>
        </authorList>
    </citation>
    <scope>NUCLEOTIDE SEQUENCE [LARGE SCALE GENOMIC DNA]</scope>
    <source>
        <strain evidence="7 8">S2</strain>
    </source>
</reference>
<evidence type="ECO:0000313" key="7">
    <source>
        <dbReference type="EMBL" id="QIZ09115.1"/>
    </source>
</evidence>
<dbReference type="GO" id="GO:0003700">
    <property type="term" value="F:DNA-binding transcription factor activity"/>
    <property type="evidence" value="ECO:0007669"/>
    <property type="project" value="InterPro"/>
</dbReference>
<dbReference type="Gene3D" id="1.10.10.60">
    <property type="entry name" value="Homeodomain-like"/>
    <property type="match status" value="2"/>
</dbReference>
<dbReference type="InterPro" id="IPR018060">
    <property type="entry name" value="HTH_AraC"/>
</dbReference>
<proteinExistence type="predicted"/>
<evidence type="ECO:0000256" key="2">
    <source>
        <dbReference type="ARBA" id="ARBA00023125"/>
    </source>
</evidence>
<name>A0A6H1P6L9_PRIMG</name>
<feature type="domain" description="Response regulatory" evidence="6">
    <location>
        <begin position="4"/>
        <end position="121"/>
    </location>
</feature>
<feature type="domain" description="HTH araC/xylS-type" evidence="5">
    <location>
        <begin position="147"/>
        <end position="245"/>
    </location>
</feature>
<dbReference type="Pfam" id="PF00072">
    <property type="entry name" value="Response_reg"/>
    <property type="match status" value="1"/>
</dbReference>
<keyword evidence="1" id="KW-0805">Transcription regulation</keyword>
<dbReference type="PROSITE" id="PS50110">
    <property type="entry name" value="RESPONSE_REGULATORY"/>
    <property type="match status" value="1"/>
</dbReference>
<evidence type="ECO:0000259" key="5">
    <source>
        <dbReference type="PROSITE" id="PS01124"/>
    </source>
</evidence>
<keyword evidence="3" id="KW-0804">Transcription</keyword>
<dbReference type="AlphaFoldDB" id="A0A6H1P6L9"/>
<gene>
    <name evidence="7" type="ORF">HFZ78_22375</name>
</gene>